<dbReference type="GeneID" id="96282773"/>
<keyword evidence="3" id="KW-1185">Reference proteome</keyword>
<dbReference type="InterPro" id="IPR014710">
    <property type="entry name" value="RmlC-like_jellyroll"/>
</dbReference>
<protein>
    <recommendedName>
        <fullName evidence="1">Cupin type-2 domain-containing protein</fullName>
    </recommendedName>
</protein>
<evidence type="ECO:0000259" key="1">
    <source>
        <dbReference type="Pfam" id="PF07883"/>
    </source>
</evidence>
<dbReference type="PANTHER" id="PTHR43346:SF1">
    <property type="entry name" value="QUERCETIN 2,3-DIOXYGENASE-RELATED"/>
    <property type="match status" value="1"/>
</dbReference>
<accession>A0A640UQH1</accession>
<evidence type="ECO:0000313" key="3">
    <source>
        <dbReference type="Proteomes" id="UP000431826"/>
    </source>
</evidence>
<name>A0A640UQH1_9ACTN</name>
<dbReference type="AlphaFoldDB" id="A0A640UQH1"/>
<dbReference type="InterPro" id="IPR011051">
    <property type="entry name" value="RmlC_Cupin_sf"/>
</dbReference>
<dbReference type="EMBL" id="BLIR01000001">
    <property type="protein sequence ID" value="GFE36951.1"/>
    <property type="molecule type" value="Genomic_DNA"/>
</dbReference>
<gene>
    <name evidence="2" type="ORF">Stube_16240</name>
</gene>
<dbReference type="Proteomes" id="UP000431826">
    <property type="component" value="Unassembled WGS sequence"/>
</dbReference>
<dbReference type="RefSeq" id="WP_159743136.1">
    <property type="nucleotide sequence ID" value="NZ_BLIR01000001.1"/>
</dbReference>
<dbReference type="PANTHER" id="PTHR43346">
    <property type="entry name" value="LIGAND BINDING DOMAIN PROTEIN, PUTATIVE (AFU_ORTHOLOGUE AFUA_6G14370)-RELATED"/>
    <property type="match status" value="1"/>
</dbReference>
<feature type="domain" description="Cupin type-2" evidence="1">
    <location>
        <begin position="37"/>
        <end position="106"/>
    </location>
</feature>
<organism evidence="2 3">
    <name type="scientific">Streptomyces tubercidicus</name>
    <dbReference type="NCBI Taxonomy" id="47759"/>
    <lineage>
        <taxon>Bacteria</taxon>
        <taxon>Bacillati</taxon>
        <taxon>Actinomycetota</taxon>
        <taxon>Actinomycetes</taxon>
        <taxon>Kitasatosporales</taxon>
        <taxon>Streptomycetaceae</taxon>
        <taxon>Streptomyces</taxon>
    </lineage>
</organism>
<proteinExistence type="predicted"/>
<dbReference type="SUPFAM" id="SSF51182">
    <property type="entry name" value="RmlC-like cupins"/>
    <property type="match status" value="1"/>
</dbReference>
<dbReference type="Gene3D" id="2.60.120.10">
    <property type="entry name" value="Jelly Rolls"/>
    <property type="match status" value="1"/>
</dbReference>
<reference evidence="2 3" key="1">
    <citation type="submission" date="2019-12" db="EMBL/GenBank/DDBJ databases">
        <title>Whole genome shotgun sequence of Streptomyces tubercidicus NBRC 13090.</title>
        <authorList>
            <person name="Ichikawa N."/>
            <person name="Kimura A."/>
            <person name="Kitahashi Y."/>
            <person name="Komaki H."/>
            <person name="Tamura T."/>
        </authorList>
    </citation>
    <scope>NUCLEOTIDE SEQUENCE [LARGE SCALE GENOMIC DNA]</scope>
    <source>
        <strain evidence="2 3">NBRC 13090</strain>
    </source>
</reference>
<comment type="caution">
    <text evidence="2">The sequence shown here is derived from an EMBL/GenBank/DDBJ whole genome shotgun (WGS) entry which is preliminary data.</text>
</comment>
<sequence>MYVKTAADDEQIRKNGCDLRQLYPWENVVVPPWNSTLCSIRPSESSAPHGHATDETFIFTGGKGHVRIGEEERAVIPGDVIYIPHGTHHIVTNTSDSDPLTFVSIYWLQPSEQGEEQR</sequence>
<dbReference type="OrthoDB" id="3296127at2"/>
<dbReference type="Pfam" id="PF07883">
    <property type="entry name" value="Cupin_2"/>
    <property type="match status" value="1"/>
</dbReference>
<evidence type="ECO:0000313" key="2">
    <source>
        <dbReference type="EMBL" id="GFE36951.1"/>
    </source>
</evidence>
<dbReference type="InterPro" id="IPR052538">
    <property type="entry name" value="Flavonoid_dioxygenase-like"/>
</dbReference>
<dbReference type="InterPro" id="IPR013096">
    <property type="entry name" value="Cupin_2"/>
</dbReference>